<protein>
    <submittedName>
        <fullName evidence="3">Tyrosinase ustQ</fullName>
    </submittedName>
</protein>
<name>A0A9Q8UWS5_PASFU</name>
<proteinExistence type="predicted"/>
<sequence>MALRLQRAKHRQYFLISTTSHIDTEEDAEHGNSDPPASEHLAIDWQKLVLIFLALTAITFTLSRRLLLLPEQSVRVSTACVETAIRQEWRALIPTERDDFVRSVNCLSNTPSRWTHNGSVSDDFAYLHASIGSWSVERHLTSLIGHRSAAFLPWHRWTLHQWEKMMRQYCGFSGHVPYWDWTLDWIDLANSSIWDPDSGFGSNGIRGGRASVGNGTCVEDGPFADLRPIMYNHTYITHCLSRGFTNNGTSGGIAGHWYNPEAIGRIMRHESYKDFVRELESRLHNTVHPRMGGDFLALTAANDPLCFLHHAQLDHIWWRWQQQKPTVRLMAYEGRHMFNSTDENASLQDMLLFGGFVEDVPVWRAMDSHSEELCYTY</sequence>
<evidence type="ECO:0000259" key="2">
    <source>
        <dbReference type="PROSITE" id="PS00497"/>
    </source>
</evidence>
<accession>A0A9Q8UWS5</accession>
<keyword evidence="4" id="KW-1185">Reference proteome</keyword>
<reference evidence="3" key="2">
    <citation type="journal article" date="2022" name="Microb. Genom.">
        <title>A chromosome-scale genome assembly of the tomato pathogen Cladosporium fulvum reveals a compartmentalized genome architecture and the presence of a dispensable chromosome.</title>
        <authorList>
            <person name="Zaccaron A.Z."/>
            <person name="Chen L.H."/>
            <person name="Samaras A."/>
            <person name="Stergiopoulos I."/>
        </authorList>
    </citation>
    <scope>NUCLEOTIDE SEQUENCE</scope>
    <source>
        <strain evidence="3">Race5_Kim</strain>
    </source>
</reference>
<organism evidence="3 4">
    <name type="scientific">Passalora fulva</name>
    <name type="common">Tomato leaf mold</name>
    <name type="synonym">Cladosporium fulvum</name>
    <dbReference type="NCBI Taxonomy" id="5499"/>
    <lineage>
        <taxon>Eukaryota</taxon>
        <taxon>Fungi</taxon>
        <taxon>Dikarya</taxon>
        <taxon>Ascomycota</taxon>
        <taxon>Pezizomycotina</taxon>
        <taxon>Dothideomycetes</taxon>
        <taxon>Dothideomycetidae</taxon>
        <taxon>Mycosphaerellales</taxon>
        <taxon>Mycosphaerellaceae</taxon>
        <taxon>Fulvia</taxon>
    </lineage>
</organism>
<dbReference type="GO" id="GO:0046872">
    <property type="term" value="F:metal ion binding"/>
    <property type="evidence" value="ECO:0007669"/>
    <property type="project" value="UniProtKB-KW"/>
</dbReference>
<dbReference type="AlphaFoldDB" id="A0A9Q8UWS5"/>
<evidence type="ECO:0000313" key="3">
    <source>
        <dbReference type="EMBL" id="UJO25359.1"/>
    </source>
</evidence>
<reference evidence="3" key="1">
    <citation type="submission" date="2021-12" db="EMBL/GenBank/DDBJ databases">
        <authorList>
            <person name="Zaccaron A."/>
            <person name="Stergiopoulos I."/>
        </authorList>
    </citation>
    <scope>NUCLEOTIDE SEQUENCE</scope>
    <source>
        <strain evidence="3">Race5_Kim</strain>
    </source>
</reference>
<dbReference type="KEGG" id="ffu:CLAFUR5_14545"/>
<dbReference type="Proteomes" id="UP000756132">
    <property type="component" value="Chromosome 13"/>
</dbReference>
<dbReference type="GeneID" id="71994423"/>
<dbReference type="RefSeq" id="XP_047769725.1">
    <property type="nucleotide sequence ID" value="XM_047913693.1"/>
</dbReference>
<dbReference type="GO" id="GO:0016491">
    <property type="term" value="F:oxidoreductase activity"/>
    <property type="evidence" value="ECO:0007669"/>
    <property type="project" value="InterPro"/>
</dbReference>
<dbReference type="Pfam" id="PF00264">
    <property type="entry name" value="Tyrosinase"/>
    <property type="match status" value="1"/>
</dbReference>
<dbReference type="PROSITE" id="PS00497">
    <property type="entry name" value="TYROSINASE_1"/>
    <property type="match status" value="1"/>
</dbReference>
<dbReference type="OrthoDB" id="6132182at2759"/>
<keyword evidence="1" id="KW-0479">Metal-binding</keyword>
<dbReference type="InterPro" id="IPR050316">
    <property type="entry name" value="Tyrosinase/Hemocyanin"/>
</dbReference>
<dbReference type="SUPFAM" id="SSF48056">
    <property type="entry name" value="Di-copper centre-containing domain"/>
    <property type="match status" value="1"/>
</dbReference>
<dbReference type="PRINTS" id="PR00092">
    <property type="entry name" value="TYROSINASE"/>
</dbReference>
<dbReference type="EMBL" id="CP090175">
    <property type="protein sequence ID" value="UJO25359.1"/>
    <property type="molecule type" value="Genomic_DNA"/>
</dbReference>
<gene>
    <name evidence="3" type="ORF">CLAFUR5_14545</name>
</gene>
<dbReference type="PANTHER" id="PTHR11474">
    <property type="entry name" value="TYROSINASE FAMILY MEMBER"/>
    <property type="match status" value="1"/>
</dbReference>
<feature type="domain" description="Tyrosinase copper-binding" evidence="2">
    <location>
        <begin position="146"/>
        <end position="163"/>
    </location>
</feature>
<evidence type="ECO:0000256" key="1">
    <source>
        <dbReference type="ARBA" id="ARBA00022723"/>
    </source>
</evidence>
<dbReference type="PANTHER" id="PTHR11474:SF127">
    <property type="entry name" value="TYROSINASE COPPER-BINDING DOMAIN-CONTAINING PROTEIN"/>
    <property type="match status" value="1"/>
</dbReference>
<dbReference type="InterPro" id="IPR002227">
    <property type="entry name" value="Tyrosinase_Cu-bd"/>
</dbReference>
<dbReference type="InterPro" id="IPR008922">
    <property type="entry name" value="Di-copper_centre_dom_sf"/>
</dbReference>
<dbReference type="Gene3D" id="1.10.1280.10">
    <property type="entry name" value="Di-copper center containing domain from catechol oxidase"/>
    <property type="match status" value="1"/>
</dbReference>
<evidence type="ECO:0000313" key="4">
    <source>
        <dbReference type="Proteomes" id="UP000756132"/>
    </source>
</evidence>